<keyword evidence="3" id="KW-1185">Reference proteome</keyword>
<evidence type="ECO:0008006" key="4">
    <source>
        <dbReference type="Google" id="ProtNLM"/>
    </source>
</evidence>
<sequence>MNLRHAVVICSSFPIWSCLVELIIQLPRSTFDKLNTYVELDGVSRIHDTSASCKSVCYFCPCKKPL</sequence>
<dbReference type="Proteomes" id="UP001163823">
    <property type="component" value="Chromosome 8"/>
</dbReference>
<keyword evidence="1" id="KW-0732">Signal</keyword>
<dbReference type="AlphaFoldDB" id="A0AAD7LLB2"/>
<dbReference type="KEGG" id="qsa:O6P43_020560"/>
<accession>A0AAD7LLB2</accession>
<proteinExistence type="predicted"/>
<reference evidence="2" key="1">
    <citation type="journal article" date="2023" name="Science">
        <title>Elucidation of the pathway for biosynthesis of saponin adjuvants from the soapbark tree.</title>
        <authorList>
            <person name="Reed J."/>
            <person name="Orme A."/>
            <person name="El-Demerdash A."/>
            <person name="Owen C."/>
            <person name="Martin L.B.B."/>
            <person name="Misra R.C."/>
            <person name="Kikuchi S."/>
            <person name="Rejzek M."/>
            <person name="Martin A.C."/>
            <person name="Harkess A."/>
            <person name="Leebens-Mack J."/>
            <person name="Louveau T."/>
            <person name="Stephenson M.J."/>
            <person name="Osbourn A."/>
        </authorList>
    </citation>
    <scope>NUCLEOTIDE SEQUENCE</scope>
    <source>
        <strain evidence="2">S10</strain>
    </source>
</reference>
<protein>
    <recommendedName>
        <fullName evidence="4">Secreted protein</fullName>
    </recommendedName>
</protein>
<evidence type="ECO:0000256" key="1">
    <source>
        <dbReference type="SAM" id="SignalP"/>
    </source>
</evidence>
<feature type="signal peptide" evidence="1">
    <location>
        <begin position="1"/>
        <end position="18"/>
    </location>
</feature>
<evidence type="ECO:0000313" key="3">
    <source>
        <dbReference type="Proteomes" id="UP001163823"/>
    </source>
</evidence>
<organism evidence="2 3">
    <name type="scientific">Quillaja saponaria</name>
    <name type="common">Soap bark tree</name>
    <dbReference type="NCBI Taxonomy" id="32244"/>
    <lineage>
        <taxon>Eukaryota</taxon>
        <taxon>Viridiplantae</taxon>
        <taxon>Streptophyta</taxon>
        <taxon>Embryophyta</taxon>
        <taxon>Tracheophyta</taxon>
        <taxon>Spermatophyta</taxon>
        <taxon>Magnoliopsida</taxon>
        <taxon>eudicotyledons</taxon>
        <taxon>Gunneridae</taxon>
        <taxon>Pentapetalae</taxon>
        <taxon>rosids</taxon>
        <taxon>fabids</taxon>
        <taxon>Fabales</taxon>
        <taxon>Quillajaceae</taxon>
        <taxon>Quillaja</taxon>
    </lineage>
</organism>
<evidence type="ECO:0000313" key="2">
    <source>
        <dbReference type="EMBL" id="KAJ7960067.1"/>
    </source>
</evidence>
<gene>
    <name evidence="2" type="ORF">O6P43_020560</name>
</gene>
<comment type="caution">
    <text evidence="2">The sequence shown here is derived from an EMBL/GenBank/DDBJ whole genome shotgun (WGS) entry which is preliminary data.</text>
</comment>
<name>A0AAD7LLB2_QUISA</name>
<feature type="chain" id="PRO_5042072583" description="Secreted protein" evidence="1">
    <location>
        <begin position="19"/>
        <end position="66"/>
    </location>
</feature>
<dbReference type="EMBL" id="JARAOO010000008">
    <property type="protein sequence ID" value="KAJ7960067.1"/>
    <property type="molecule type" value="Genomic_DNA"/>
</dbReference>